<evidence type="ECO:0000256" key="1">
    <source>
        <dbReference type="SAM" id="MobiDB-lite"/>
    </source>
</evidence>
<sequence length="55" mass="5963">TSQGAFERELKEFEENCSPLIETINKDEDEMPGGSEEAVEGAGGEQELTIGLFNS</sequence>
<reference evidence="2" key="1">
    <citation type="submission" date="2021-02" db="EMBL/GenBank/DDBJ databases">
        <authorList>
            <person name="Nowell W R."/>
        </authorList>
    </citation>
    <scope>NUCLEOTIDE SEQUENCE</scope>
</reference>
<evidence type="ECO:0000313" key="4">
    <source>
        <dbReference type="Proteomes" id="UP000663829"/>
    </source>
</evidence>
<keyword evidence="4" id="KW-1185">Reference proteome</keyword>
<dbReference type="Proteomes" id="UP000681722">
    <property type="component" value="Unassembled WGS sequence"/>
</dbReference>
<comment type="caution">
    <text evidence="2">The sequence shown here is derived from an EMBL/GenBank/DDBJ whole genome shotgun (WGS) entry which is preliminary data.</text>
</comment>
<dbReference type="EMBL" id="CAJOBC010083966">
    <property type="protein sequence ID" value="CAF4309768.1"/>
    <property type="molecule type" value="Genomic_DNA"/>
</dbReference>
<dbReference type="EMBL" id="CAJNOQ010018531">
    <property type="protein sequence ID" value="CAF1431051.1"/>
    <property type="molecule type" value="Genomic_DNA"/>
</dbReference>
<protein>
    <submittedName>
        <fullName evidence="2">Uncharacterized protein</fullName>
    </submittedName>
</protein>
<feature type="non-terminal residue" evidence="2">
    <location>
        <position position="1"/>
    </location>
</feature>
<feature type="region of interest" description="Disordered" evidence="1">
    <location>
        <begin position="25"/>
        <end position="55"/>
    </location>
</feature>
<accession>A0A815N2E6</accession>
<gene>
    <name evidence="2" type="ORF">GPM918_LOCUS34007</name>
    <name evidence="3" type="ORF">SRO942_LOCUS34703</name>
</gene>
<name>A0A815N2E6_9BILA</name>
<dbReference type="AlphaFoldDB" id="A0A815N2E6"/>
<proteinExistence type="predicted"/>
<dbReference type="Proteomes" id="UP000663829">
    <property type="component" value="Unassembled WGS sequence"/>
</dbReference>
<evidence type="ECO:0000313" key="3">
    <source>
        <dbReference type="EMBL" id="CAF4309768.1"/>
    </source>
</evidence>
<organism evidence="2 4">
    <name type="scientific">Didymodactylos carnosus</name>
    <dbReference type="NCBI Taxonomy" id="1234261"/>
    <lineage>
        <taxon>Eukaryota</taxon>
        <taxon>Metazoa</taxon>
        <taxon>Spiralia</taxon>
        <taxon>Gnathifera</taxon>
        <taxon>Rotifera</taxon>
        <taxon>Eurotatoria</taxon>
        <taxon>Bdelloidea</taxon>
        <taxon>Philodinida</taxon>
        <taxon>Philodinidae</taxon>
        <taxon>Didymodactylos</taxon>
    </lineage>
</organism>
<evidence type="ECO:0000313" key="2">
    <source>
        <dbReference type="EMBL" id="CAF1431051.1"/>
    </source>
</evidence>